<protein>
    <submittedName>
        <fullName evidence="2">DUF3349 domain-containing protein</fullName>
    </submittedName>
</protein>
<proteinExistence type="predicted"/>
<evidence type="ECO:0000313" key="2">
    <source>
        <dbReference type="EMBL" id="HJA03432.1"/>
    </source>
</evidence>
<evidence type="ECO:0000313" key="3">
    <source>
        <dbReference type="Proteomes" id="UP000824220"/>
    </source>
</evidence>
<dbReference type="InterPro" id="IPR021784">
    <property type="entry name" value="DUF3349"/>
</dbReference>
<evidence type="ECO:0000256" key="1">
    <source>
        <dbReference type="SAM" id="MobiDB-lite"/>
    </source>
</evidence>
<dbReference type="EMBL" id="DXAM01000017">
    <property type="protein sequence ID" value="HJA03432.1"/>
    <property type="molecule type" value="Genomic_DNA"/>
</dbReference>
<gene>
    <name evidence="2" type="ORF">H9800_01035</name>
</gene>
<feature type="region of interest" description="Disordered" evidence="1">
    <location>
        <begin position="1"/>
        <end position="41"/>
    </location>
</feature>
<comment type="caution">
    <text evidence="2">The sequence shown here is derived from an EMBL/GenBank/DDBJ whole genome shotgun (WGS) entry which is preliminary data.</text>
</comment>
<organism evidence="2 3">
    <name type="scientific">Candidatus Microbacterium stercoravium</name>
    <dbReference type="NCBI Taxonomy" id="2838697"/>
    <lineage>
        <taxon>Bacteria</taxon>
        <taxon>Bacillati</taxon>
        <taxon>Actinomycetota</taxon>
        <taxon>Actinomycetes</taxon>
        <taxon>Micrococcales</taxon>
        <taxon>Microbacteriaceae</taxon>
        <taxon>Microbacterium</taxon>
    </lineage>
</organism>
<dbReference type="Gene3D" id="1.10.10.2390">
    <property type="match status" value="1"/>
</dbReference>
<feature type="compositionally biased region" description="Basic and acidic residues" evidence="1">
    <location>
        <begin position="17"/>
        <end position="29"/>
    </location>
</feature>
<dbReference type="Gene3D" id="6.10.140.2080">
    <property type="match status" value="1"/>
</dbReference>
<dbReference type="AlphaFoldDB" id="A0A9D2H3S6"/>
<reference evidence="2" key="1">
    <citation type="journal article" date="2021" name="PeerJ">
        <title>Extensive microbial diversity within the chicken gut microbiome revealed by metagenomics and culture.</title>
        <authorList>
            <person name="Gilroy R."/>
            <person name="Ravi A."/>
            <person name="Getino M."/>
            <person name="Pursley I."/>
            <person name="Horton D.L."/>
            <person name="Alikhan N.F."/>
            <person name="Baker D."/>
            <person name="Gharbi K."/>
            <person name="Hall N."/>
            <person name="Watson M."/>
            <person name="Adriaenssens E.M."/>
            <person name="Foster-Nyarko E."/>
            <person name="Jarju S."/>
            <person name="Secka A."/>
            <person name="Antonio M."/>
            <person name="Oren A."/>
            <person name="Chaudhuri R.R."/>
            <person name="La Ragione R."/>
            <person name="Hildebrand F."/>
            <person name="Pallen M.J."/>
        </authorList>
    </citation>
    <scope>NUCLEOTIDE SEQUENCE</scope>
    <source>
        <strain evidence="2">ChiHjej8B7-3636</strain>
    </source>
</reference>
<accession>A0A9D2H3S6</accession>
<dbReference type="Proteomes" id="UP000824220">
    <property type="component" value="Unassembled WGS sequence"/>
</dbReference>
<dbReference type="Pfam" id="PF11829">
    <property type="entry name" value="DUF3349"/>
    <property type="match status" value="1"/>
</dbReference>
<sequence length="134" mass="14636">MAEEIEPDPAESGSADAAEREAPAGHELTDPGAPVDENDSRSAVERVIDWLRAGYPEGVPSTDYVPLLALLRRRLTDDEVGRVADELVHTTDADGEVSRIDAQVLMAKVLNELPSDEDIRRVSDRLRHIGVTLI</sequence>
<reference evidence="2" key="2">
    <citation type="submission" date="2021-04" db="EMBL/GenBank/DDBJ databases">
        <authorList>
            <person name="Gilroy R."/>
        </authorList>
    </citation>
    <scope>NUCLEOTIDE SEQUENCE</scope>
    <source>
        <strain evidence="2">ChiHjej8B7-3636</strain>
    </source>
</reference>
<name>A0A9D2H3S6_9MICO</name>